<evidence type="ECO:0000313" key="2">
    <source>
        <dbReference type="EMBL" id="KAL0477684.1"/>
    </source>
</evidence>
<dbReference type="AlphaFoldDB" id="A0AAW2YKX0"/>
<reference evidence="2 3" key="1">
    <citation type="submission" date="2024-03" db="EMBL/GenBank/DDBJ databases">
        <title>The Acrasis kona genome and developmental transcriptomes reveal deep origins of eukaryotic multicellular pathways.</title>
        <authorList>
            <person name="Sheikh S."/>
            <person name="Fu C.-J."/>
            <person name="Brown M.W."/>
            <person name="Baldauf S.L."/>
        </authorList>
    </citation>
    <scope>NUCLEOTIDE SEQUENCE [LARGE SCALE GENOMIC DNA]</scope>
    <source>
        <strain evidence="2 3">ATCC MYA-3509</strain>
    </source>
</reference>
<gene>
    <name evidence="2" type="ORF">AKO1_005529</name>
</gene>
<dbReference type="PANTHER" id="PTHR12905:SF0">
    <property type="entry name" value="CALCINEURIN-LIKE PHOSPHOESTERASE DOMAIN-CONTAINING PROTEIN"/>
    <property type="match status" value="1"/>
</dbReference>
<evidence type="ECO:0000259" key="1">
    <source>
        <dbReference type="Pfam" id="PF00149"/>
    </source>
</evidence>
<dbReference type="EMBL" id="JAOPGA020000217">
    <property type="protein sequence ID" value="KAL0477684.1"/>
    <property type="molecule type" value="Genomic_DNA"/>
</dbReference>
<accession>A0AAW2YKX0</accession>
<dbReference type="CDD" id="cd07379">
    <property type="entry name" value="MPP_239FB"/>
    <property type="match status" value="1"/>
</dbReference>
<sequence length="246" mass="27686">MNETSVDGVLCRIIDVKKKDRGYGTNQSKIVRVVVLSDTHNYHDKIKVPDGDVLIHCGDFTKYGAVHHATSFARYFSAQMHPHKIVVLGNHEWWFSSLIKRIFSPEIHVLYDQSVEIFGITFYGSRFKSRYNIGCYTSSAKQEFNDIPHNTDVLITHQPPDNVGGLNVSLHNGKSVGNINMMERVLQVKPLVHVFGHNHNFNTPSFDQVEGCDTTFINCAIVVGKMSNGILRSPILFDLLARSDVA</sequence>
<dbReference type="SUPFAM" id="SSF56300">
    <property type="entry name" value="Metallo-dependent phosphatases"/>
    <property type="match status" value="1"/>
</dbReference>
<dbReference type="GO" id="GO:0016787">
    <property type="term" value="F:hydrolase activity"/>
    <property type="evidence" value="ECO:0007669"/>
    <property type="project" value="InterPro"/>
</dbReference>
<dbReference type="InterPro" id="IPR004843">
    <property type="entry name" value="Calcineurin-like_PHP"/>
</dbReference>
<dbReference type="PANTHER" id="PTHR12905">
    <property type="entry name" value="METALLOPHOSPHOESTERASE"/>
    <property type="match status" value="1"/>
</dbReference>
<dbReference type="Pfam" id="PF00149">
    <property type="entry name" value="Metallophos"/>
    <property type="match status" value="1"/>
</dbReference>
<protein>
    <submittedName>
        <fullName evidence="2">Tecrl</fullName>
    </submittedName>
</protein>
<dbReference type="Gene3D" id="3.60.21.10">
    <property type="match status" value="1"/>
</dbReference>
<name>A0AAW2YKX0_9EUKA</name>
<comment type="caution">
    <text evidence="2">The sequence shown here is derived from an EMBL/GenBank/DDBJ whole genome shotgun (WGS) entry which is preliminary data.</text>
</comment>
<organism evidence="2 3">
    <name type="scientific">Acrasis kona</name>
    <dbReference type="NCBI Taxonomy" id="1008807"/>
    <lineage>
        <taxon>Eukaryota</taxon>
        <taxon>Discoba</taxon>
        <taxon>Heterolobosea</taxon>
        <taxon>Tetramitia</taxon>
        <taxon>Eutetramitia</taxon>
        <taxon>Acrasidae</taxon>
        <taxon>Acrasis</taxon>
    </lineage>
</organism>
<dbReference type="Proteomes" id="UP001431209">
    <property type="component" value="Unassembled WGS sequence"/>
</dbReference>
<proteinExistence type="predicted"/>
<evidence type="ECO:0000313" key="3">
    <source>
        <dbReference type="Proteomes" id="UP001431209"/>
    </source>
</evidence>
<feature type="domain" description="Calcineurin-like phosphoesterase" evidence="1">
    <location>
        <begin position="32"/>
        <end position="200"/>
    </location>
</feature>
<keyword evidence="3" id="KW-1185">Reference proteome</keyword>
<dbReference type="InterPro" id="IPR029052">
    <property type="entry name" value="Metallo-depent_PP-like"/>
</dbReference>
<dbReference type="InterPro" id="IPR051693">
    <property type="entry name" value="UPF0046_metallophosphoest"/>
</dbReference>